<dbReference type="EMBL" id="OY660877">
    <property type="protein sequence ID" value="CAJ1072748.1"/>
    <property type="molecule type" value="Genomic_DNA"/>
</dbReference>
<proteinExistence type="predicted"/>
<evidence type="ECO:0000256" key="1">
    <source>
        <dbReference type="SAM" id="MobiDB-lite"/>
    </source>
</evidence>
<dbReference type="Proteomes" id="UP001178508">
    <property type="component" value="Chromosome 14"/>
</dbReference>
<dbReference type="AlphaFoldDB" id="A0AAV1GH39"/>
<evidence type="ECO:0000313" key="2">
    <source>
        <dbReference type="EMBL" id="CAJ1072748.1"/>
    </source>
</evidence>
<accession>A0AAV1GH39</accession>
<protein>
    <submittedName>
        <fullName evidence="2">Uncharacterized protein</fullName>
    </submittedName>
</protein>
<feature type="region of interest" description="Disordered" evidence="1">
    <location>
        <begin position="1"/>
        <end position="38"/>
    </location>
</feature>
<feature type="compositionally biased region" description="Basic residues" evidence="1">
    <location>
        <begin position="28"/>
        <end position="38"/>
    </location>
</feature>
<evidence type="ECO:0000313" key="3">
    <source>
        <dbReference type="Proteomes" id="UP001178508"/>
    </source>
</evidence>
<organism evidence="2 3">
    <name type="scientific">Xyrichtys novacula</name>
    <name type="common">Pearly razorfish</name>
    <name type="synonym">Hemipteronotus novacula</name>
    <dbReference type="NCBI Taxonomy" id="13765"/>
    <lineage>
        <taxon>Eukaryota</taxon>
        <taxon>Metazoa</taxon>
        <taxon>Chordata</taxon>
        <taxon>Craniata</taxon>
        <taxon>Vertebrata</taxon>
        <taxon>Euteleostomi</taxon>
        <taxon>Actinopterygii</taxon>
        <taxon>Neopterygii</taxon>
        <taxon>Teleostei</taxon>
        <taxon>Neoteleostei</taxon>
        <taxon>Acanthomorphata</taxon>
        <taxon>Eupercaria</taxon>
        <taxon>Labriformes</taxon>
        <taxon>Labridae</taxon>
        <taxon>Xyrichtys</taxon>
    </lineage>
</organism>
<reference evidence="2" key="1">
    <citation type="submission" date="2023-08" db="EMBL/GenBank/DDBJ databases">
        <authorList>
            <person name="Alioto T."/>
            <person name="Alioto T."/>
            <person name="Gomez Garrido J."/>
        </authorList>
    </citation>
    <scope>NUCLEOTIDE SEQUENCE</scope>
</reference>
<keyword evidence="3" id="KW-1185">Reference proteome</keyword>
<gene>
    <name evidence="2" type="ORF">XNOV1_A011835</name>
</gene>
<sequence length="108" mass="11851">MAGSETVGFPKSQIQAPPPEPRYAGQARKNKGGQSRNKHLRYRIEMPAIFGSKLTRGAVCKATVSPSLTQRQIANELLELCRRKALENDTGYNLGRCSGALVFGSVWM</sequence>
<name>A0AAV1GH39_XYRNO</name>